<accession>A0AAV1MBQ9</accession>
<feature type="domain" description="Integrase catalytic" evidence="1">
    <location>
        <begin position="418"/>
        <end position="610"/>
    </location>
</feature>
<evidence type="ECO:0000313" key="2">
    <source>
        <dbReference type="EMBL" id="CAK1603814.1"/>
    </source>
</evidence>
<gene>
    <name evidence="2" type="ORF">PARMNEM_LOCUS22119</name>
</gene>
<dbReference type="PANTHER" id="PTHR47331">
    <property type="entry name" value="PHD-TYPE DOMAIN-CONTAINING PROTEIN"/>
    <property type="match status" value="1"/>
</dbReference>
<dbReference type="InterPro" id="IPR036397">
    <property type="entry name" value="RNaseH_sf"/>
</dbReference>
<dbReference type="GO" id="GO:0015074">
    <property type="term" value="P:DNA integration"/>
    <property type="evidence" value="ECO:0007669"/>
    <property type="project" value="InterPro"/>
</dbReference>
<organism evidence="2 3">
    <name type="scientific">Parnassius mnemosyne</name>
    <name type="common">clouded apollo</name>
    <dbReference type="NCBI Taxonomy" id="213953"/>
    <lineage>
        <taxon>Eukaryota</taxon>
        <taxon>Metazoa</taxon>
        <taxon>Ecdysozoa</taxon>
        <taxon>Arthropoda</taxon>
        <taxon>Hexapoda</taxon>
        <taxon>Insecta</taxon>
        <taxon>Pterygota</taxon>
        <taxon>Neoptera</taxon>
        <taxon>Endopterygota</taxon>
        <taxon>Lepidoptera</taxon>
        <taxon>Glossata</taxon>
        <taxon>Ditrysia</taxon>
        <taxon>Papilionoidea</taxon>
        <taxon>Papilionidae</taxon>
        <taxon>Parnassiinae</taxon>
        <taxon>Parnassini</taxon>
        <taxon>Parnassius</taxon>
        <taxon>Driopa</taxon>
    </lineage>
</organism>
<comment type="caution">
    <text evidence="2">The sequence shown here is derived from an EMBL/GenBank/DDBJ whole genome shotgun (WGS) entry which is preliminary data.</text>
</comment>
<dbReference type="Pfam" id="PF05380">
    <property type="entry name" value="Peptidase_A17"/>
    <property type="match status" value="1"/>
</dbReference>
<dbReference type="InterPro" id="IPR008042">
    <property type="entry name" value="Retrotrans_Pao"/>
</dbReference>
<evidence type="ECO:0000259" key="1">
    <source>
        <dbReference type="PROSITE" id="PS50994"/>
    </source>
</evidence>
<sequence length="725" mass="81740">MRKFRTNVASVLQDNSNSLIPKDLDFSVQSSALGLKWDPSTDTFNFHVDIKFSSTATKRSILSNSARLFDPLGLLSICTIVPKIILQNLWMSQADWDDPISADLAQRWFNFISGLRCLVNFQIPRFVLDNDPNAIIEMHTFCDASQDAYAACVYVRSISSSGNITINLLCAKTKVSPIRAQTIPRLELCGALLAARLSSKVLKALRLTFTNIYYWTDSSVVLGWIHTASQNLKNFVSNRVSEIQELTATGSWRHVPGILNPADLASRGLNPTQVHDASLWWHGPSFLEDSPSTWPEVIKPTLHVPEIKTYTTKPKPNKLTTKTTTCTTVTSSSTTTNTSDKLVNFENYSKFTSLLRSLTYALRFIYNIRHSKDKITGHLTTDEIEKSLHHLIKQHQEEICRILRAKTITPIMGNLPSARTNPSFAFEVVGVDFAGPFLTRDRKGRGCKIIKSYLCIFVCFTTKALHLEIASDLSAEAFIMCLNRFISRRGKPSEIHCDNGRNLVGANNEFKRFLESCSESISSYAAGEFIKFKFSPAYSPHFNGLSEAGVKAAKHHLIRMVGNTHLTFEELATLFSQIEAILNSKPLTPLSSDPTDLYPLCPGHFLIGKPLTSLPSPVLIDKNPRYLARYELIDQIRQQFWERWRTEFLNELQQRSKWRITQGQISEGDMVVLKEPNLPPLKWRMGRIYRLYPGTDGFARVADVNTSKGVIRRAVTNLCPLPNEQ</sequence>
<dbReference type="InterPro" id="IPR001584">
    <property type="entry name" value="Integrase_cat-core"/>
</dbReference>
<dbReference type="Pfam" id="PF18701">
    <property type="entry name" value="DUF5641"/>
    <property type="match status" value="1"/>
</dbReference>
<evidence type="ECO:0000313" key="3">
    <source>
        <dbReference type="Proteomes" id="UP001314205"/>
    </source>
</evidence>
<keyword evidence="3" id="KW-1185">Reference proteome</keyword>
<dbReference type="SUPFAM" id="SSF53098">
    <property type="entry name" value="Ribonuclease H-like"/>
    <property type="match status" value="1"/>
</dbReference>
<protein>
    <recommendedName>
        <fullName evidence="1">Integrase catalytic domain-containing protein</fullName>
    </recommendedName>
</protein>
<dbReference type="Gene3D" id="3.30.420.10">
    <property type="entry name" value="Ribonuclease H-like superfamily/Ribonuclease H"/>
    <property type="match status" value="1"/>
</dbReference>
<dbReference type="InterPro" id="IPR012337">
    <property type="entry name" value="RNaseH-like_sf"/>
</dbReference>
<dbReference type="Proteomes" id="UP001314205">
    <property type="component" value="Unassembled WGS sequence"/>
</dbReference>
<name>A0AAV1MBQ9_9NEOP</name>
<reference evidence="2 3" key="1">
    <citation type="submission" date="2023-11" db="EMBL/GenBank/DDBJ databases">
        <authorList>
            <person name="Hedman E."/>
            <person name="Englund M."/>
            <person name="Stromberg M."/>
            <person name="Nyberg Akerstrom W."/>
            <person name="Nylinder S."/>
            <person name="Jareborg N."/>
            <person name="Kallberg Y."/>
            <person name="Kronander E."/>
        </authorList>
    </citation>
    <scope>NUCLEOTIDE SEQUENCE [LARGE SCALE GENOMIC DNA]</scope>
</reference>
<proteinExistence type="predicted"/>
<dbReference type="AlphaFoldDB" id="A0AAV1MBQ9"/>
<dbReference type="EMBL" id="CAVLGL010000159">
    <property type="protein sequence ID" value="CAK1603814.1"/>
    <property type="molecule type" value="Genomic_DNA"/>
</dbReference>
<dbReference type="GO" id="GO:0003676">
    <property type="term" value="F:nucleic acid binding"/>
    <property type="evidence" value="ECO:0007669"/>
    <property type="project" value="InterPro"/>
</dbReference>
<dbReference type="InterPro" id="IPR040676">
    <property type="entry name" value="DUF5641"/>
</dbReference>
<dbReference type="PROSITE" id="PS50994">
    <property type="entry name" value="INTEGRASE"/>
    <property type="match status" value="1"/>
</dbReference>